<dbReference type="SUPFAM" id="SSF53335">
    <property type="entry name" value="S-adenosyl-L-methionine-dependent methyltransferases"/>
    <property type="match status" value="1"/>
</dbReference>
<organism evidence="2 3">
    <name type="scientific">Acetobacterium paludosum</name>
    <dbReference type="NCBI Taxonomy" id="52693"/>
    <lineage>
        <taxon>Bacteria</taxon>
        <taxon>Bacillati</taxon>
        <taxon>Bacillota</taxon>
        <taxon>Clostridia</taxon>
        <taxon>Eubacteriales</taxon>
        <taxon>Eubacteriaceae</taxon>
        <taxon>Acetobacterium</taxon>
    </lineage>
</organism>
<dbReference type="EMBL" id="WJBD01000002">
    <property type="protein sequence ID" value="MBC3887168.1"/>
    <property type="molecule type" value="Genomic_DNA"/>
</dbReference>
<evidence type="ECO:0000313" key="2">
    <source>
        <dbReference type="EMBL" id="MBC3887168.1"/>
    </source>
</evidence>
<evidence type="ECO:0000259" key="1">
    <source>
        <dbReference type="Pfam" id="PF13847"/>
    </source>
</evidence>
<dbReference type="GO" id="GO:0008168">
    <property type="term" value="F:methyltransferase activity"/>
    <property type="evidence" value="ECO:0007669"/>
    <property type="project" value="UniProtKB-KW"/>
</dbReference>
<dbReference type="CDD" id="cd02440">
    <property type="entry name" value="AdoMet_MTases"/>
    <property type="match status" value="1"/>
</dbReference>
<keyword evidence="2" id="KW-0808">Transferase</keyword>
<feature type="domain" description="Methyltransferase" evidence="1">
    <location>
        <begin position="39"/>
        <end position="167"/>
    </location>
</feature>
<reference evidence="2" key="1">
    <citation type="submission" date="2019-10" db="EMBL/GenBank/DDBJ databases">
        <authorList>
            <person name="Ross D.E."/>
            <person name="Gulliver D."/>
        </authorList>
    </citation>
    <scope>NUCLEOTIDE SEQUENCE</scope>
    <source>
        <strain evidence="2">DER-2019</strain>
    </source>
</reference>
<dbReference type="InterPro" id="IPR025714">
    <property type="entry name" value="Methyltranfer_dom"/>
</dbReference>
<proteinExistence type="predicted"/>
<dbReference type="InterPro" id="IPR029063">
    <property type="entry name" value="SAM-dependent_MTases_sf"/>
</dbReference>
<dbReference type="Proteomes" id="UP000616595">
    <property type="component" value="Unassembled WGS sequence"/>
</dbReference>
<dbReference type="AlphaFoldDB" id="A0A923HR40"/>
<reference evidence="2" key="2">
    <citation type="submission" date="2020-10" db="EMBL/GenBank/DDBJ databases">
        <title>Comparative genomics of the Acetobacterium genus.</title>
        <authorList>
            <person name="Marshall C."/>
            <person name="May H."/>
            <person name="Norman S."/>
        </authorList>
    </citation>
    <scope>NUCLEOTIDE SEQUENCE</scope>
    <source>
        <strain evidence="2">DER-2019</strain>
    </source>
</reference>
<keyword evidence="2" id="KW-0489">Methyltransferase</keyword>
<sequence>MNFNWNAVTIKWYQEANEYSGFFKNIADLVTPKLAGYSTFCDIGCGLGLVDLELSKSIKNITCIDINKEAIKSLQKNIEDRGITNIETCLMDCNDIDKSWDVIYTSFFGSHELEKFFPFCKKLIAVVDKKNENNPCIDKHRAFHRNSYDKVEAALKEKGIAYSLTEVSLEFGQPLISIEEAKSYIKTNYAEVNDEDLNHFLAQKLIETKEKEYPFYMPKKKSVGIFELEGDCK</sequence>
<evidence type="ECO:0000313" key="3">
    <source>
        <dbReference type="Proteomes" id="UP000616595"/>
    </source>
</evidence>
<dbReference type="GO" id="GO:0032259">
    <property type="term" value="P:methylation"/>
    <property type="evidence" value="ECO:0007669"/>
    <property type="project" value="UniProtKB-KW"/>
</dbReference>
<comment type="caution">
    <text evidence="2">The sequence shown here is derived from an EMBL/GenBank/DDBJ whole genome shotgun (WGS) entry which is preliminary data.</text>
</comment>
<gene>
    <name evidence="2" type="ORF">GH810_02450</name>
</gene>
<protein>
    <submittedName>
        <fullName evidence="2">Methyltransferase domain-containing protein</fullName>
    </submittedName>
</protein>
<dbReference type="RefSeq" id="WP_148566487.1">
    <property type="nucleotide sequence ID" value="NZ_RXYA01000004.1"/>
</dbReference>
<name>A0A923HR40_9FIRM</name>
<dbReference type="Gene3D" id="3.40.50.150">
    <property type="entry name" value="Vaccinia Virus protein VP39"/>
    <property type="match status" value="1"/>
</dbReference>
<accession>A0A923HR40</accession>
<dbReference type="OrthoDB" id="47144at2"/>
<keyword evidence="3" id="KW-1185">Reference proteome</keyword>
<dbReference type="Pfam" id="PF13847">
    <property type="entry name" value="Methyltransf_31"/>
    <property type="match status" value="1"/>
</dbReference>